<gene>
    <name evidence="1" type="ORF">HCG48_19640</name>
</gene>
<keyword evidence="2" id="KW-1185">Reference proteome</keyword>
<proteinExistence type="predicted"/>
<sequence length="162" mass="18453">MSHPSPGPIPFSSQGVYRCPVCRYGELSQMVMMEAFSCNFCDRIFTANFDRHQLQLADNAQPRSWYWNGRGWQGVQQQGSEFGWGLILLAIAFCLLPPTIVWLGAHLFPPLPGSRLAWLPDVWVGLTLAVHGAIVAGFAIEYYQFPVWLFLRAWWRSVLPPR</sequence>
<name>A0A6H1U0X8_9CYAN</name>
<organism evidence="1 2">
    <name type="scientific">Oxynema aestuarii AP17</name>
    <dbReference type="NCBI Taxonomy" id="2064643"/>
    <lineage>
        <taxon>Bacteria</taxon>
        <taxon>Bacillati</taxon>
        <taxon>Cyanobacteriota</taxon>
        <taxon>Cyanophyceae</taxon>
        <taxon>Oscillatoriophycideae</taxon>
        <taxon>Oscillatoriales</taxon>
        <taxon>Oscillatoriaceae</taxon>
        <taxon>Oxynema</taxon>
        <taxon>Oxynema aestuarii</taxon>
    </lineage>
</organism>
<evidence type="ECO:0000313" key="2">
    <source>
        <dbReference type="Proteomes" id="UP000500857"/>
    </source>
</evidence>
<dbReference type="KEGG" id="oxy:HCG48_19640"/>
<dbReference type="EMBL" id="CP051167">
    <property type="protein sequence ID" value="QIZ72528.1"/>
    <property type="molecule type" value="Genomic_DNA"/>
</dbReference>
<accession>A0A6H1U0X8</accession>
<dbReference type="AlphaFoldDB" id="A0A6H1U0X8"/>
<evidence type="ECO:0000313" key="1">
    <source>
        <dbReference type="EMBL" id="QIZ72528.1"/>
    </source>
</evidence>
<reference evidence="1 2" key="1">
    <citation type="submission" date="2020-04" db="EMBL/GenBank/DDBJ databases">
        <authorList>
            <person name="Basu S."/>
            <person name="Maruthanayagam V."/>
            <person name="Chakraborty S."/>
            <person name="Pramanik A."/>
            <person name="Mukherjee J."/>
            <person name="Brink B."/>
        </authorList>
    </citation>
    <scope>NUCLEOTIDE SEQUENCE [LARGE SCALE GENOMIC DNA]</scope>
    <source>
        <strain evidence="1 2">AP17</strain>
    </source>
</reference>
<protein>
    <submittedName>
        <fullName evidence="1">Uncharacterized protein</fullName>
    </submittedName>
</protein>
<dbReference type="Proteomes" id="UP000500857">
    <property type="component" value="Chromosome"/>
</dbReference>
<dbReference type="RefSeq" id="WP_168570676.1">
    <property type="nucleotide sequence ID" value="NZ_CP051167.1"/>
</dbReference>